<sequence length="235" mass="26479">MSKDHNTGRKRLASSDKASGTIIPIELHIDPSPAGLEVHSRKWLSPNAGHKRHGQRQHRLMSMKYWPLITKEATPTPSLVLRCPQTAVNYGILKGDYSVQDSKRRGFGLVSSINFLTVVQPRRVERLFTLKFFQRNLKLSNGINLSRQDRHRARRTGRRASARHATWPGHVTNSNSASRLGEAEYILFLNTLSSYLPIITLDIVSVVKRSPKGGFRPRFAFGNEELEAEARGMAS</sequence>
<protein>
    <submittedName>
        <fullName evidence="1">Uncharacterized protein</fullName>
    </submittedName>
</protein>
<name>A0A4C1VMI2_EUMVA</name>
<proteinExistence type="predicted"/>
<evidence type="ECO:0000313" key="2">
    <source>
        <dbReference type="Proteomes" id="UP000299102"/>
    </source>
</evidence>
<comment type="caution">
    <text evidence="1">The sequence shown here is derived from an EMBL/GenBank/DDBJ whole genome shotgun (WGS) entry which is preliminary data.</text>
</comment>
<dbReference type="Proteomes" id="UP000299102">
    <property type="component" value="Unassembled WGS sequence"/>
</dbReference>
<reference evidence="1 2" key="1">
    <citation type="journal article" date="2019" name="Commun. Biol.">
        <title>The bagworm genome reveals a unique fibroin gene that provides high tensile strength.</title>
        <authorList>
            <person name="Kono N."/>
            <person name="Nakamura H."/>
            <person name="Ohtoshi R."/>
            <person name="Tomita M."/>
            <person name="Numata K."/>
            <person name="Arakawa K."/>
        </authorList>
    </citation>
    <scope>NUCLEOTIDE SEQUENCE [LARGE SCALE GENOMIC DNA]</scope>
</reference>
<dbReference type="AlphaFoldDB" id="A0A4C1VMI2"/>
<keyword evidence="2" id="KW-1185">Reference proteome</keyword>
<evidence type="ECO:0000313" key="1">
    <source>
        <dbReference type="EMBL" id="GBP38975.1"/>
    </source>
</evidence>
<dbReference type="EMBL" id="BGZK01000357">
    <property type="protein sequence ID" value="GBP38975.1"/>
    <property type="molecule type" value="Genomic_DNA"/>
</dbReference>
<gene>
    <name evidence="1" type="ORF">EVAR_95594_1</name>
</gene>
<organism evidence="1 2">
    <name type="scientific">Eumeta variegata</name>
    <name type="common">Bagworm moth</name>
    <name type="synonym">Eumeta japonica</name>
    <dbReference type="NCBI Taxonomy" id="151549"/>
    <lineage>
        <taxon>Eukaryota</taxon>
        <taxon>Metazoa</taxon>
        <taxon>Ecdysozoa</taxon>
        <taxon>Arthropoda</taxon>
        <taxon>Hexapoda</taxon>
        <taxon>Insecta</taxon>
        <taxon>Pterygota</taxon>
        <taxon>Neoptera</taxon>
        <taxon>Endopterygota</taxon>
        <taxon>Lepidoptera</taxon>
        <taxon>Glossata</taxon>
        <taxon>Ditrysia</taxon>
        <taxon>Tineoidea</taxon>
        <taxon>Psychidae</taxon>
        <taxon>Oiketicinae</taxon>
        <taxon>Eumeta</taxon>
    </lineage>
</organism>
<accession>A0A4C1VMI2</accession>